<accession>A0ABP8HJF6</accession>
<dbReference type="Proteomes" id="UP001501115">
    <property type="component" value="Unassembled WGS sequence"/>
</dbReference>
<comment type="caution">
    <text evidence="1">The sequence shown here is derived from an EMBL/GenBank/DDBJ whole genome shotgun (WGS) entry which is preliminary data.</text>
</comment>
<evidence type="ECO:0000313" key="2">
    <source>
        <dbReference type="Proteomes" id="UP001501115"/>
    </source>
</evidence>
<dbReference type="EMBL" id="BAABET010000018">
    <property type="protein sequence ID" value="GAA4340066.1"/>
    <property type="molecule type" value="Genomic_DNA"/>
</dbReference>
<name>A0ABP8HJF6_9ACTN</name>
<reference evidence="2" key="1">
    <citation type="journal article" date="2019" name="Int. J. Syst. Evol. Microbiol.">
        <title>The Global Catalogue of Microorganisms (GCM) 10K type strain sequencing project: providing services to taxonomists for standard genome sequencing and annotation.</title>
        <authorList>
            <consortium name="The Broad Institute Genomics Platform"/>
            <consortium name="The Broad Institute Genome Sequencing Center for Infectious Disease"/>
            <person name="Wu L."/>
            <person name="Ma J."/>
        </authorList>
    </citation>
    <scope>NUCLEOTIDE SEQUENCE [LARGE SCALE GENOMIC DNA]</scope>
    <source>
        <strain evidence="2">JCM 31290</strain>
    </source>
</reference>
<dbReference type="RefSeq" id="WP_345666255.1">
    <property type="nucleotide sequence ID" value="NZ_BAABET010000018.1"/>
</dbReference>
<sequence length="157" mass="17338">MGVAVVVSERRIGSQRRGEQIGRLCPALLGLRHQTQIDPGVEERRIDLARCGEELDGTCEEALMLSRTEGLDLARHFLEEHKAAFGIPVRIVEDDVFVAGADLIAQYCSVARLEGDSTRALGGNMPVHVDLATGECRFLTLREAFDYGERKRKAEST</sequence>
<protein>
    <submittedName>
        <fullName evidence="1">Uncharacterized protein</fullName>
    </submittedName>
</protein>
<keyword evidence="2" id="KW-1185">Reference proteome</keyword>
<organism evidence="1 2">
    <name type="scientific">Streptomyces venetus</name>
    <dbReference type="NCBI Taxonomy" id="1701086"/>
    <lineage>
        <taxon>Bacteria</taxon>
        <taxon>Bacillati</taxon>
        <taxon>Actinomycetota</taxon>
        <taxon>Actinomycetes</taxon>
        <taxon>Kitasatosporales</taxon>
        <taxon>Streptomycetaceae</taxon>
        <taxon>Streptomyces</taxon>
    </lineage>
</organism>
<evidence type="ECO:0000313" key="1">
    <source>
        <dbReference type="EMBL" id="GAA4340066.1"/>
    </source>
</evidence>
<gene>
    <name evidence="1" type="ORF">GCM10023086_75410</name>
</gene>
<proteinExistence type="predicted"/>